<reference evidence="1 2" key="1">
    <citation type="submission" date="2020-01" db="EMBL/GenBank/DDBJ databases">
        <title>Paenibacillus soybeanensis sp. nov. isolated from the nodules of soybean (Glycine max(L.) Merr).</title>
        <authorList>
            <person name="Wang H."/>
        </authorList>
    </citation>
    <scope>NUCLEOTIDE SEQUENCE [LARGE SCALE GENOMIC DNA]</scope>
    <source>
        <strain evidence="1 2">DSM 23054</strain>
    </source>
</reference>
<dbReference type="RefSeq" id="WP_161700111.1">
    <property type="nucleotide sequence ID" value="NZ_JAAAMU010000008.1"/>
</dbReference>
<keyword evidence="2" id="KW-1185">Reference proteome</keyword>
<proteinExistence type="predicted"/>
<dbReference type="EMBL" id="JAAAMU010000008">
    <property type="protein sequence ID" value="NBC70808.1"/>
    <property type="molecule type" value="Genomic_DNA"/>
</dbReference>
<evidence type="ECO:0000313" key="1">
    <source>
        <dbReference type="EMBL" id="NBC70808.1"/>
    </source>
</evidence>
<dbReference type="AlphaFoldDB" id="A0A7X4YQS7"/>
<dbReference type="Proteomes" id="UP000558113">
    <property type="component" value="Unassembled WGS sequence"/>
</dbReference>
<accession>A0A7X4YQS7</accession>
<sequence length="152" mass="17691">MHPVKVITFEKIKKAISSLKKSKESLSINKIAKKAGIERKTIYNNLDILEYCRQEISIQKEPKSIIEKIGINIEEPKKPSGRELLEDRYHKLKDELSREKEKNELLLYKMNELVLVNSDLRARIDSLEQYILQMKGGVIPLHLKKQKPTDPV</sequence>
<protein>
    <submittedName>
        <fullName evidence="1">HTH domain-containing protein</fullName>
    </submittedName>
</protein>
<organism evidence="1 2">
    <name type="scientific">Paenibacillus sacheonensis</name>
    <dbReference type="NCBI Taxonomy" id="742054"/>
    <lineage>
        <taxon>Bacteria</taxon>
        <taxon>Bacillati</taxon>
        <taxon>Bacillota</taxon>
        <taxon>Bacilli</taxon>
        <taxon>Bacillales</taxon>
        <taxon>Paenibacillaceae</taxon>
        <taxon>Paenibacillus</taxon>
    </lineage>
</organism>
<name>A0A7X4YQS7_9BACL</name>
<gene>
    <name evidence="1" type="ORF">GT003_17545</name>
</gene>
<evidence type="ECO:0000313" key="2">
    <source>
        <dbReference type="Proteomes" id="UP000558113"/>
    </source>
</evidence>
<comment type="caution">
    <text evidence="1">The sequence shown here is derived from an EMBL/GenBank/DDBJ whole genome shotgun (WGS) entry which is preliminary data.</text>
</comment>